<feature type="region of interest" description="Disordered" evidence="8">
    <location>
        <begin position="86"/>
        <end position="108"/>
    </location>
</feature>
<sequence>MSDHTFDSTYDIPNHVEHTKPSVHEPFLFLNAGDDVLAPPTDDFDSYLDALLIGNNLDNLHVPTVNPQIQFRGSDSYNCGPSSAFTFSSSESSYDTRSTHSESSYGYPPRDAALGHSLSLGLDSELQRLKLDTQALALQVMDGIDPATFDTPLSPPNFMLASANLYGCESRFSDYGLSTSTGNYFNQLETYGTTAGVTSTDQINSLFTFTGLPSITLGPSTDDSRRGTPRRKYNCTICPRAFARAFNLKTHMDTHNPNRKKPFICQSCDRAFSRKHDLVRHNLSLHPKQTTPSTSPESIGVSKGTRKWCDNCGKGSIDNSGACNCNESDQVK</sequence>
<comment type="subcellular location">
    <subcellularLocation>
        <location evidence="1">Nucleus</location>
    </subcellularLocation>
</comment>
<evidence type="ECO:0000256" key="4">
    <source>
        <dbReference type="ARBA" id="ARBA00022771"/>
    </source>
</evidence>
<dbReference type="PANTHER" id="PTHR24388:SF54">
    <property type="entry name" value="PROTEIN ESCARGOT"/>
    <property type="match status" value="1"/>
</dbReference>
<comment type="caution">
    <text evidence="10">The sequence shown here is derived from an EMBL/GenBank/DDBJ whole genome shotgun (WGS) entry which is preliminary data.</text>
</comment>
<keyword evidence="11" id="KW-1185">Reference proteome</keyword>
<reference evidence="10" key="1">
    <citation type="submission" date="2022-08" db="EMBL/GenBank/DDBJ databases">
        <authorList>
            <consortium name="DOE Joint Genome Institute"/>
            <person name="Min B."/>
            <person name="Riley R."/>
            <person name="Sierra-Patev S."/>
            <person name="Naranjo-Ortiz M."/>
            <person name="Looney B."/>
            <person name="Konkel Z."/>
            <person name="Slot J.C."/>
            <person name="Sakamoto Y."/>
            <person name="Steenwyk J.L."/>
            <person name="Rokas A."/>
            <person name="Carro J."/>
            <person name="Camarero S."/>
            <person name="Ferreira P."/>
            <person name="Molpeceres G."/>
            <person name="Ruiz-Duenas F.J."/>
            <person name="Serrano A."/>
            <person name="Henrissat B."/>
            <person name="Drula E."/>
            <person name="Hughes K.W."/>
            <person name="Mata J.L."/>
            <person name="Ishikawa N.K."/>
            <person name="Vargas-Isla R."/>
            <person name="Ushijima S."/>
            <person name="Smith C.A."/>
            <person name="Ahrendt S."/>
            <person name="Andreopoulos W."/>
            <person name="He G."/>
            <person name="Labutti K."/>
            <person name="Lipzen A."/>
            <person name="Ng V."/>
            <person name="Sandor L."/>
            <person name="Barry K."/>
            <person name="Martinez A.T."/>
            <person name="Xiao Y."/>
            <person name="Gibbons J.G."/>
            <person name="Terashima K."/>
            <person name="Hibbett D.S."/>
            <person name="Grigoriev I.V."/>
        </authorList>
    </citation>
    <scope>NUCLEOTIDE SEQUENCE</scope>
    <source>
        <strain evidence="10">TFB10827</strain>
    </source>
</reference>
<accession>A0ABQ8QKA7</accession>
<organism evidence="10 11">
    <name type="scientific">Lentinula boryana</name>
    <dbReference type="NCBI Taxonomy" id="40481"/>
    <lineage>
        <taxon>Eukaryota</taxon>
        <taxon>Fungi</taxon>
        <taxon>Dikarya</taxon>
        <taxon>Basidiomycota</taxon>
        <taxon>Agaricomycotina</taxon>
        <taxon>Agaricomycetes</taxon>
        <taxon>Agaricomycetidae</taxon>
        <taxon>Agaricales</taxon>
        <taxon>Marasmiineae</taxon>
        <taxon>Omphalotaceae</taxon>
        <taxon>Lentinula</taxon>
    </lineage>
</organism>
<feature type="compositionally biased region" description="Low complexity" evidence="8">
    <location>
        <begin position="86"/>
        <end position="96"/>
    </location>
</feature>
<keyword evidence="2" id="KW-0479">Metal-binding</keyword>
<feature type="compositionally biased region" description="Polar residues" evidence="8">
    <location>
        <begin position="287"/>
        <end position="297"/>
    </location>
</feature>
<dbReference type="EMBL" id="MU790551">
    <property type="protein sequence ID" value="KAJ3998830.1"/>
    <property type="molecule type" value="Genomic_DNA"/>
</dbReference>
<evidence type="ECO:0000256" key="6">
    <source>
        <dbReference type="ARBA" id="ARBA00023242"/>
    </source>
</evidence>
<dbReference type="PANTHER" id="PTHR24388">
    <property type="entry name" value="ZINC FINGER PROTEIN"/>
    <property type="match status" value="1"/>
</dbReference>
<keyword evidence="6" id="KW-0539">Nucleus</keyword>
<evidence type="ECO:0000256" key="8">
    <source>
        <dbReference type="SAM" id="MobiDB-lite"/>
    </source>
</evidence>
<evidence type="ECO:0000313" key="11">
    <source>
        <dbReference type="Proteomes" id="UP001163828"/>
    </source>
</evidence>
<evidence type="ECO:0000313" key="10">
    <source>
        <dbReference type="EMBL" id="KAJ3998830.1"/>
    </source>
</evidence>
<evidence type="ECO:0000256" key="5">
    <source>
        <dbReference type="ARBA" id="ARBA00022833"/>
    </source>
</evidence>
<dbReference type="Proteomes" id="UP001163828">
    <property type="component" value="Unassembled WGS sequence"/>
</dbReference>
<keyword evidence="4 7" id="KW-0863">Zinc-finger</keyword>
<evidence type="ECO:0000256" key="2">
    <source>
        <dbReference type="ARBA" id="ARBA00022723"/>
    </source>
</evidence>
<keyword evidence="5" id="KW-0862">Zinc</keyword>
<dbReference type="InterPro" id="IPR036236">
    <property type="entry name" value="Znf_C2H2_sf"/>
</dbReference>
<protein>
    <recommendedName>
        <fullName evidence="9">C2H2-type domain-containing protein</fullName>
    </recommendedName>
</protein>
<dbReference type="PROSITE" id="PS50157">
    <property type="entry name" value="ZINC_FINGER_C2H2_2"/>
    <property type="match status" value="2"/>
</dbReference>
<evidence type="ECO:0000259" key="9">
    <source>
        <dbReference type="PROSITE" id="PS50157"/>
    </source>
</evidence>
<proteinExistence type="predicted"/>
<evidence type="ECO:0000256" key="7">
    <source>
        <dbReference type="PROSITE-ProRule" id="PRU00042"/>
    </source>
</evidence>
<keyword evidence="3" id="KW-0677">Repeat</keyword>
<feature type="region of interest" description="Disordered" evidence="8">
    <location>
        <begin position="283"/>
        <end position="303"/>
    </location>
</feature>
<feature type="domain" description="C2H2-type" evidence="9">
    <location>
        <begin position="233"/>
        <end position="260"/>
    </location>
</feature>
<name>A0ABQ8QKA7_9AGAR</name>
<dbReference type="InterPro" id="IPR013087">
    <property type="entry name" value="Znf_C2H2_type"/>
</dbReference>
<dbReference type="InterPro" id="IPR050527">
    <property type="entry name" value="Snail/Krueppel_Znf"/>
</dbReference>
<dbReference type="Pfam" id="PF00096">
    <property type="entry name" value="zf-C2H2"/>
    <property type="match status" value="2"/>
</dbReference>
<evidence type="ECO:0000256" key="1">
    <source>
        <dbReference type="ARBA" id="ARBA00004123"/>
    </source>
</evidence>
<evidence type="ECO:0000256" key="3">
    <source>
        <dbReference type="ARBA" id="ARBA00022737"/>
    </source>
</evidence>
<dbReference type="SMART" id="SM00355">
    <property type="entry name" value="ZnF_C2H2"/>
    <property type="match status" value="2"/>
</dbReference>
<dbReference type="PROSITE" id="PS00028">
    <property type="entry name" value="ZINC_FINGER_C2H2_1"/>
    <property type="match status" value="2"/>
</dbReference>
<dbReference type="SUPFAM" id="SSF57667">
    <property type="entry name" value="beta-beta-alpha zinc fingers"/>
    <property type="match status" value="1"/>
</dbReference>
<dbReference type="Gene3D" id="3.30.160.60">
    <property type="entry name" value="Classic Zinc Finger"/>
    <property type="match status" value="2"/>
</dbReference>
<gene>
    <name evidence="10" type="ORF">F5050DRAFT_1566400</name>
</gene>
<feature type="domain" description="C2H2-type" evidence="9">
    <location>
        <begin position="263"/>
        <end position="291"/>
    </location>
</feature>